<dbReference type="InterPro" id="IPR025914">
    <property type="entry name" value="SpoVAE"/>
</dbReference>
<accession>A0A7D4BJG9</accession>
<sequence>MNKRQVIVITDGDQVAKKVVEDVASRIGGRCISASAGNPTPLTGPQLVDLIREAPHDPVLVMFDDCGASIKGRGEQALEYVLSHPDIHVLGAVAVASNISDVTGIAADVVLNYEGRMVNRSVDKHGKEMPGSSMRIYGDTVDVLNRYPLPLVVGIGDVGKMRHGDNHLLGSPVSTMAVKLILDKNGYDTSALELDDNSPQLSLGKNEGV</sequence>
<protein>
    <submittedName>
        <fullName evidence="1">Stage V sporulation protein AE</fullName>
    </submittedName>
</protein>
<dbReference type="Proteomes" id="UP000503088">
    <property type="component" value="Chromosome"/>
</dbReference>
<evidence type="ECO:0000313" key="1">
    <source>
        <dbReference type="EMBL" id="QKG84270.1"/>
    </source>
</evidence>
<organism evidence="1 2">
    <name type="scientific">Kroppenstedtia pulmonis</name>
    <dbReference type="NCBI Taxonomy" id="1380685"/>
    <lineage>
        <taxon>Bacteria</taxon>
        <taxon>Bacillati</taxon>
        <taxon>Bacillota</taxon>
        <taxon>Bacilli</taxon>
        <taxon>Bacillales</taxon>
        <taxon>Thermoactinomycetaceae</taxon>
        <taxon>Kroppenstedtia</taxon>
    </lineage>
</organism>
<dbReference type="RefSeq" id="WP_173221810.1">
    <property type="nucleotide sequence ID" value="NZ_CP048104.1"/>
</dbReference>
<reference evidence="1 2" key="1">
    <citation type="submission" date="2020-01" db="EMBL/GenBank/DDBJ databases">
        <authorList>
            <person name="Gulvik C.A."/>
            <person name="Batra D.G."/>
        </authorList>
    </citation>
    <scope>NUCLEOTIDE SEQUENCE [LARGE SCALE GENOMIC DNA]</scope>
    <source>
        <strain evidence="1 2">W9323</strain>
    </source>
</reference>
<proteinExistence type="predicted"/>
<dbReference type="KEGG" id="kpul:GXN76_07140"/>
<evidence type="ECO:0000313" key="2">
    <source>
        <dbReference type="Proteomes" id="UP000503088"/>
    </source>
</evidence>
<name>A0A7D4BJG9_9BACL</name>
<gene>
    <name evidence="1" type="ORF">GXN76_07140</name>
</gene>
<keyword evidence="2" id="KW-1185">Reference proteome</keyword>
<dbReference type="EMBL" id="CP048104">
    <property type="protein sequence ID" value="QKG84270.1"/>
    <property type="molecule type" value="Genomic_DNA"/>
</dbReference>
<dbReference type="Pfam" id="PF14097">
    <property type="entry name" value="SpoVAE"/>
    <property type="match status" value="1"/>
</dbReference>
<dbReference type="AlphaFoldDB" id="A0A7D4BJG9"/>